<gene>
    <name evidence="2" type="ORF">ACHAXA_006086</name>
</gene>
<evidence type="ECO:0000313" key="3">
    <source>
        <dbReference type="Proteomes" id="UP001530377"/>
    </source>
</evidence>
<feature type="transmembrane region" description="Helical" evidence="1">
    <location>
        <begin position="55"/>
        <end position="74"/>
    </location>
</feature>
<feature type="transmembrane region" description="Helical" evidence="1">
    <location>
        <begin position="215"/>
        <end position="234"/>
    </location>
</feature>
<protein>
    <submittedName>
        <fullName evidence="2">Uncharacterized protein</fullName>
    </submittedName>
</protein>
<name>A0ABD3SB65_9STRA</name>
<comment type="caution">
    <text evidence="2">The sequence shown here is derived from an EMBL/GenBank/DDBJ whole genome shotgun (WGS) entry which is preliminary data.</text>
</comment>
<accession>A0ABD3SB65</accession>
<keyword evidence="1" id="KW-0812">Transmembrane</keyword>
<keyword evidence="3" id="KW-1185">Reference proteome</keyword>
<reference evidence="2 3" key="1">
    <citation type="submission" date="2024-10" db="EMBL/GenBank/DDBJ databases">
        <title>Updated reference genomes for cyclostephanoid diatoms.</title>
        <authorList>
            <person name="Roberts W.R."/>
            <person name="Alverson A.J."/>
        </authorList>
    </citation>
    <scope>NUCLEOTIDE SEQUENCE [LARGE SCALE GENOMIC DNA]</scope>
    <source>
        <strain evidence="2 3">AJA228-03</strain>
    </source>
</reference>
<dbReference type="AlphaFoldDB" id="A0ABD3SB65"/>
<feature type="transmembrane region" description="Helical" evidence="1">
    <location>
        <begin position="137"/>
        <end position="155"/>
    </location>
</feature>
<feature type="transmembrane region" description="Helical" evidence="1">
    <location>
        <begin position="94"/>
        <end position="116"/>
    </location>
</feature>
<sequence>MTYQSNLNRSVEEHYDDPTSDRFLTDSVISVNTGRTNSARGEGTTTAELVAKFRFLNCCACLFILLFRTLPIILNPFRLISSPVKLMLEFLVAQLALSVFLVEARIPILGEKVLFLMRKFAWGRIQCMDLNVARGRFLALMIMGGSISQINYMAMNAEYTSSVNNDGGSPIEIPGGVNSTATNMAGFSPGNRSNTTTTSDVSNVSKLLAILQSTAFSPTVVILFSLSAFTLYVIRNFPEFAQVRAYEVQDESDPGLSRTESEYTRPSWVSSGFTRPSWVSNAFDSARGNGYQTMSV</sequence>
<organism evidence="2 3">
    <name type="scientific">Cyclostephanos tholiformis</name>
    <dbReference type="NCBI Taxonomy" id="382380"/>
    <lineage>
        <taxon>Eukaryota</taxon>
        <taxon>Sar</taxon>
        <taxon>Stramenopiles</taxon>
        <taxon>Ochrophyta</taxon>
        <taxon>Bacillariophyta</taxon>
        <taxon>Coscinodiscophyceae</taxon>
        <taxon>Thalassiosirophycidae</taxon>
        <taxon>Stephanodiscales</taxon>
        <taxon>Stephanodiscaceae</taxon>
        <taxon>Cyclostephanos</taxon>
    </lineage>
</organism>
<proteinExistence type="predicted"/>
<evidence type="ECO:0000256" key="1">
    <source>
        <dbReference type="SAM" id="Phobius"/>
    </source>
</evidence>
<dbReference type="EMBL" id="JALLPB020000088">
    <property type="protein sequence ID" value="KAL3821666.1"/>
    <property type="molecule type" value="Genomic_DNA"/>
</dbReference>
<keyword evidence="1" id="KW-0472">Membrane</keyword>
<dbReference type="Proteomes" id="UP001530377">
    <property type="component" value="Unassembled WGS sequence"/>
</dbReference>
<evidence type="ECO:0000313" key="2">
    <source>
        <dbReference type="EMBL" id="KAL3821666.1"/>
    </source>
</evidence>
<keyword evidence="1" id="KW-1133">Transmembrane helix</keyword>